<evidence type="ECO:0000313" key="2">
    <source>
        <dbReference type="Proteomes" id="UP000800092"/>
    </source>
</evidence>
<gene>
    <name evidence="1" type="ORF">EV356DRAFT_451764</name>
</gene>
<evidence type="ECO:0000313" key="1">
    <source>
        <dbReference type="EMBL" id="KAF2231596.1"/>
    </source>
</evidence>
<dbReference type="SUPFAM" id="SSF52949">
    <property type="entry name" value="Macro domain-like"/>
    <property type="match status" value="1"/>
</dbReference>
<keyword evidence="2" id="KW-1185">Reference proteome</keyword>
<organism evidence="1 2">
    <name type="scientific">Viridothelium virens</name>
    <name type="common">Speckled blister lichen</name>
    <name type="synonym">Trypethelium virens</name>
    <dbReference type="NCBI Taxonomy" id="1048519"/>
    <lineage>
        <taxon>Eukaryota</taxon>
        <taxon>Fungi</taxon>
        <taxon>Dikarya</taxon>
        <taxon>Ascomycota</taxon>
        <taxon>Pezizomycotina</taxon>
        <taxon>Dothideomycetes</taxon>
        <taxon>Dothideomycetes incertae sedis</taxon>
        <taxon>Trypetheliales</taxon>
        <taxon>Trypetheliaceae</taxon>
        <taxon>Viridothelium</taxon>
    </lineage>
</organism>
<reference evidence="1" key="1">
    <citation type="journal article" date="2020" name="Stud. Mycol.">
        <title>101 Dothideomycetes genomes: a test case for predicting lifestyles and emergence of pathogens.</title>
        <authorList>
            <person name="Haridas S."/>
            <person name="Albert R."/>
            <person name="Binder M."/>
            <person name="Bloem J."/>
            <person name="Labutti K."/>
            <person name="Salamov A."/>
            <person name="Andreopoulos B."/>
            <person name="Baker S."/>
            <person name="Barry K."/>
            <person name="Bills G."/>
            <person name="Bluhm B."/>
            <person name="Cannon C."/>
            <person name="Castanera R."/>
            <person name="Culley D."/>
            <person name="Daum C."/>
            <person name="Ezra D."/>
            <person name="Gonzalez J."/>
            <person name="Henrissat B."/>
            <person name="Kuo A."/>
            <person name="Liang C."/>
            <person name="Lipzen A."/>
            <person name="Lutzoni F."/>
            <person name="Magnuson J."/>
            <person name="Mondo S."/>
            <person name="Nolan M."/>
            <person name="Ohm R."/>
            <person name="Pangilinan J."/>
            <person name="Park H.-J."/>
            <person name="Ramirez L."/>
            <person name="Alfaro M."/>
            <person name="Sun H."/>
            <person name="Tritt A."/>
            <person name="Yoshinaga Y."/>
            <person name="Zwiers L.-H."/>
            <person name="Turgeon B."/>
            <person name="Goodwin S."/>
            <person name="Spatafora J."/>
            <person name="Crous P."/>
            <person name="Grigoriev I."/>
        </authorList>
    </citation>
    <scope>NUCLEOTIDE SEQUENCE</scope>
    <source>
        <strain evidence="1">Tuck. ex Michener</strain>
    </source>
</reference>
<proteinExistence type="predicted"/>
<dbReference type="EMBL" id="ML991825">
    <property type="protein sequence ID" value="KAF2231596.1"/>
    <property type="molecule type" value="Genomic_DNA"/>
</dbReference>
<accession>A0A6A6H0J1</accession>
<dbReference type="InterPro" id="IPR043472">
    <property type="entry name" value="Macro_dom-like"/>
</dbReference>
<dbReference type="AlphaFoldDB" id="A0A6A6H0J1"/>
<dbReference type="Proteomes" id="UP000800092">
    <property type="component" value="Unassembled WGS sequence"/>
</dbReference>
<dbReference type="OrthoDB" id="6082470at2759"/>
<protein>
    <submittedName>
        <fullName evidence="1">Macro domain-like protein</fullName>
    </submittedName>
</protein>
<sequence length="249" mass="27448">MSTSSDQSSVIPHIHLLCMKEEYTEAFRTVVSKLELPSSVHITHHNDRLGGLESSIKFDCVVSPANSYGLLDGGFDDAISRAFSPIDNYYALTRHVQTELYKQHRGFAPPGTCTLVSIPKEYADQSRTGDRWGCRWLALCPTMRVPENAGWNREVVYECVWSLLCAIDRHNRSAKASGNAGPGESGISSVLMTPLATGVGRISAKKWANQAVLAIKHFIYAVDNAAECSALDWAQVTKFSEEVAKTHKM</sequence>
<dbReference type="Gene3D" id="3.40.220.10">
    <property type="entry name" value="Leucine Aminopeptidase, subunit E, domain 1"/>
    <property type="match status" value="1"/>
</dbReference>
<name>A0A6A6H0J1_VIRVR</name>